<dbReference type="Gene3D" id="3.20.20.370">
    <property type="entry name" value="Glycoside hydrolase/deacetylase"/>
    <property type="match status" value="1"/>
</dbReference>
<dbReference type="HOGENOM" id="CLU_076882_0_0_7"/>
<evidence type="ECO:0000313" key="3">
    <source>
        <dbReference type="Proteomes" id="UP000001880"/>
    </source>
</evidence>
<name>D0LKC3_HALO1</name>
<dbReference type="STRING" id="502025.Hoch_0518"/>
<dbReference type="OrthoDB" id="9763050at2"/>
<dbReference type="InterPro" id="IPR011330">
    <property type="entry name" value="Glyco_hydro/deAcase_b/a-brl"/>
</dbReference>
<dbReference type="eggNOG" id="COG0726">
    <property type="taxonomic scope" value="Bacteria"/>
</dbReference>
<keyword evidence="3" id="KW-1185">Reference proteome</keyword>
<dbReference type="PROSITE" id="PS51677">
    <property type="entry name" value="NODB"/>
    <property type="match status" value="1"/>
</dbReference>
<organism evidence="2 3">
    <name type="scientific">Haliangium ochraceum (strain DSM 14365 / JCM 11303 / SMP-2)</name>
    <dbReference type="NCBI Taxonomy" id="502025"/>
    <lineage>
        <taxon>Bacteria</taxon>
        <taxon>Pseudomonadati</taxon>
        <taxon>Myxococcota</taxon>
        <taxon>Polyangia</taxon>
        <taxon>Haliangiales</taxon>
        <taxon>Kofleriaceae</taxon>
        <taxon>Haliangium</taxon>
    </lineage>
</organism>
<dbReference type="RefSeq" id="WP_012825784.1">
    <property type="nucleotide sequence ID" value="NC_013440.1"/>
</dbReference>
<dbReference type="GO" id="GO:0005975">
    <property type="term" value="P:carbohydrate metabolic process"/>
    <property type="evidence" value="ECO:0007669"/>
    <property type="project" value="InterPro"/>
</dbReference>
<dbReference type="PANTHER" id="PTHR47561:SF1">
    <property type="entry name" value="POLYSACCHARIDE DEACETYLASE FAMILY PROTEIN (AFU_ORTHOLOGUE AFUA_6G05030)"/>
    <property type="match status" value="1"/>
</dbReference>
<dbReference type="KEGG" id="hoh:Hoch_0518"/>
<dbReference type="EMBL" id="CP001804">
    <property type="protein sequence ID" value="ACY13157.1"/>
    <property type="molecule type" value="Genomic_DNA"/>
</dbReference>
<dbReference type="Pfam" id="PF01522">
    <property type="entry name" value="Polysacc_deac_1"/>
    <property type="match status" value="1"/>
</dbReference>
<dbReference type="GO" id="GO:0016810">
    <property type="term" value="F:hydrolase activity, acting on carbon-nitrogen (but not peptide) bonds"/>
    <property type="evidence" value="ECO:0007669"/>
    <property type="project" value="InterPro"/>
</dbReference>
<evidence type="ECO:0000313" key="2">
    <source>
        <dbReference type="EMBL" id="ACY13157.1"/>
    </source>
</evidence>
<evidence type="ECO:0000259" key="1">
    <source>
        <dbReference type="PROSITE" id="PS51677"/>
    </source>
</evidence>
<dbReference type="Proteomes" id="UP000001880">
    <property type="component" value="Chromosome"/>
</dbReference>
<feature type="domain" description="NodB homology" evidence="1">
    <location>
        <begin position="35"/>
        <end position="309"/>
    </location>
</feature>
<dbReference type="InterPro" id="IPR002509">
    <property type="entry name" value="NODB_dom"/>
</dbReference>
<reference evidence="2 3" key="1">
    <citation type="journal article" date="2010" name="Stand. Genomic Sci.">
        <title>Complete genome sequence of Haliangium ochraceum type strain (SMP-2).</title>
        <authorList>
            <consortium name="US DOE Joint Genome Institute (JGI-PGF)"/>
            <person name="Ivanova N."/>
            <person name="Daum C."/>
            <person name="Lang E."/>
            <person name="Abt B."/>
            <person name="Kopitz M."/>
            <person name="Saunders E."/>
            <person name="Lapidus A."/>
            <person name="Lucas S."/>
            <person name="Glavina Del Rio T."/>
            <person name="Nolan M."/>
            <person name="Tice H."/>
            <person name="Copeland A."/>
            <person name="Cheng J.F."/>
            <person name="Chen F."/>
            <person name="Bruce D."/>
            <person name="Goodwin L."/>
            <person name="Pitluck S."/>
            <person name="Mavromatis K."/>
            <person name="Pati A."/>
            <person name="Mikhailova N."/>
            <person name="Chen A."/>
            <person name="Palaniappan K."/>
            <person name="Land M."/>
            <person name="Hauser L."/>
            <person name="Chang Y.J."/>
            <person name="Jeffries C.D."/>
            <person name="Detter J.C."/>
            <person name="Brettin T."/>
            <person name="Rohde M."/>
            <person name="Goker M."/>
            <person name="Bristow J."/>
            <person name="Markowitz V."/>
            <person name="Eisen J.A."/>
            <person name="Hugenholtz P."/>
            <person name="Kyrpides N.C."/>
            <person name="Klenk H.P."/>
        </authorList>
    </citation>
    <scope>NUCLEOTIDE SEQUENCE [LARGE SCALE GENOMIC DNA]</scope>
    <source>
        <strain evidence="3">DSM 14365 / CIP 107738 / JCM 11303 / AJ 13395 / SMP-2</strain>
    </source>
</reference>
<dbReference type="SUPFAM" id="SSF88713">
    <property type="entry name" value="Glycoside hydrolase/deacetylase"/>
    <property type="match status" value="1"/>
</dbReference>
<gene>
    <name evidence="2" type="ordered locus">Hoch_0518</name>
</gene>
<dbReference type="PANTHER" id="PTHR47561">
    <property type="entry name" value="POLYSACCHARIDE DEACETYLASE FAMILY PROTEIN (AFU_ORTHOLOGUE AFUA_6G05030)"/>
    <property type="match status" value="1"/>
</dbReference>
<protein>
    <submittedName>
        <fullName evidence="2">Polysaccharide deacetylase</fullName>
    </submittedName>
</protein>
<accession>D0LKC3</accession>
<sequence length="331" mass="36040">MVRASRPLPFSSPQCAVSIDVDGLDCYYRIHALGEPPAHLRDVILRRALPRFAEIFARRGIHATFFLVGRDLDPAAPGADTPGNDVAGARAIAADLARAGHELASHSYSHRYEMARLSSAEAGAEIELAHALIGELASAAPVGFRAPGYDISPAMLGHLVRLGYSYDSSIFPAPVYYAAKAVVMAALAAAGKRTGAVLTNPRALLAPSEPYRPSLTAPWRRGRADIVELPVAVTPRIRAPVIGTSLLVAPDWMRARMLAAVRGCALFNFELHGIDLIDARDDDIPAELVARQPDLRVPLIHKRERFERILSYLETHFELRPLRDLAIPMSE</sequence>
<dbReference type="AlphaFoldDB" id="D0LKC3"/>
<proteinExistence type="predicted"/>